<keyword evidence="5" id="KW-0560">Oxidoreductase</keyword>
<keyword evidence="7" id="KW-0503">Monooxygenase</keyword>
<evidence type="ECO:0000256" key="5">
    <source>
        <dbReference type="ARBA" id="ARBA00023002"/>
    </source>
</evidence>
<dbReference type="PRINTS" id="PR00370">
    <property type="entry name" value="FMOXYGENASE"/>
</dbReference>
<name>A0AAF0EXD2_9BASI</name>
<dbReference type="PANTHER" id="PTHR23023">
    <property type="entry name" value="DIMETHYLANILINE MONOOXYGENASE"/>
    <property type="match status" value="1"/>
</dbReference>
<dbReference type="InterPro" id="IPR020946">
    <property type="entry name" value="Flavin_mOase-like"/>
</dbReference>
<evidence type="ECO:0000256" key="6">
    <source>
        <dbReference type="SAM" id="MobiDB-lite"/>
    </source>
</evidence>
<organism evidence="7 8">
    <name type="scientific">Malassezia cuniculi</name>
    <dbReference type="NCBI Taxonomy" id="948313"/>
    <lineage>
        <taxon>Eukaryota</taxon>
        <taxon>Fungi</taxon>
        <taxon>Dikarya</taxon>
        <taxon>Basidiomycota</taxon>
        <taxon>Ustilaginomycotina</taxon>
        <taxon>Malasseziomycetes</taxon>
        <taxon>Malasseziales</taxon>
        <taxon>Malasseziaceae</taxon>
        <taxon>Malassezia</taxon>
    </lineage>
</organism>
<dbReference type="GO" id="GO:0050661">
    <property type="term" value="F:NADP binding"/>
    <property type="evidence" value="ECO:0007669"/>
    <property type="project" value="InterPro"/>
</dbReference>
<keyword evidence="4" id="KW-0521">NADP</keyword>
<reference evidence="7" key="1">
    <citation type="submission" date="2023-03" db="EMBL/GenBank/DDBJ databases">
        <title>Mating type loci evolution in Malassezia.</title>
        <authorList>
            <person name="Coelho M.A."/>
        </authorList>
    </citation>
    <scope>NUCLEOTIDE SEQUENCE</scope>
    <source>
        <strain evidence="7">CBS 11721</strain>
    </source>
</reference>
<dbReference type="SUPFAM" id="SSF51905">
    <property type="entry name" value="FAD/NAD(P)-binding domain"/>
    <property type="match status" value="1"/>
</dbReference>
<keyword evidence="3" id="KW-0274">FAD</keyword>
<dbReference type="GO" id="GO:0004499">
    <property type="term" value="F:N,N-dimethylaniline monooxygenase activity"/>
    <property type="evidence" value="ECO:0007669"/>
    <property type="project" value="InterPro"/>
</dbReference>
<dbReference type="GO" id="GO:0050660">
    <property type="term" value="F:flavin adenine dinucleotide binding"/>
    <property type="evidence" value="ECO:0007669"/>
    <property type="project" value="InterPro"/>
</dbReference>
<keyword evidence="8" id="KW-1185">Reference proteome</keyword>
<evidence type="ECO:0000256" key="3">
    <source>
        <dbReference type="ARBA" id="ARBA00022827"/>
    </source>
</evidence>
<accession>A0AAF0EXD2</accession>
<evidence type="ECO:0000313" key="7">
    <source>
        <dbReference type="EMBL" id="WFD36041.1"/>
    </source>
</evidence>
<feature type="compositionally biased region" description="Basic and acidic residues" evidence="6">
    <location>
        <begin position="465"/>
        <end position="475"/>
    </location>
</feature>
<dbReference type="Proteomes" id="UP001219933">
    <property type="component" value="Chromosome 4"/>
</dbReference>
<evidence type="ECO:0000256" key="4">
    <source>
        <dbReference type="ARBA" id="ARBA00022857"/>
    </source>
</evidence>
<comment type="similarity">
    <text evidence="1">Belongs to the FMO family.</text>
</comment>
<evidence type="ECO:0000256" key="1">
    <source>
        <dbReference type="ARBA" id="ARBA00009183"/>
    </source>
</evidence>
<dbReference type="AlphaFoldDB" id="A0AAF0EXD2"/>
<dbReference type="Gene3D" id="3.50.50.60">
    <property type="entry name" value="FAD/NAD(P)-binding domain"/>
    <property type="match status" value="2"/>
</dbReference>
<feature type="region of interest" description="Disordered" evidence="6">
    <location>
        <begin position="448"/>
        <end position="477"/>
    </location>
</feature>
<evidence type="ECO:0000256" key="2">
    <source>
        <dbReference type="ARBA" id="ARBA00022630"/>
    </source>
</evidence>
<gene>
    <name evidence="7" type="primary">FMO1_2</name>
    <name evidence="7" type="ORF">MCUN1_002912</name>
</gene>
<dbReference type="InterPro" id="IPR036188">
    <property type="entry name" value="FAD/NAD-bd_sf"/>
</dbReference>
<keyword evidence="2" id="KW-0285">Flavoprotein</keyword>
<evidence type="ECO:0000313" key="8">
    <source>
        <dbReference type="Proteomes" id="UP001219933"/>
    </source>
</evidence>
<sequence length="502" mass="55539">MSVIRVAIVGGGSAGLSMAQQLVHVAPERFAPVIFESRERVGGLWCYDRAPGPCSVHVSDAQHTTGYASWDAAIPASAMYDGLYTNIPSDIMAYRDAPFSRQTPLFPQRAQVLDYLESFAREQDLLRYVRFKTHVERVAKCPTGWQVTSRAFSSGEVTEEHFDCVVAANGRCSIPNVPYIPGIANYKGLQLHSAWYRYPDAFRGQTVLIVGNNSSGGDIARELCGGVKRVFPGSDDWNASGSASVTVYQVYRDPESPPPMDYDPRSPDSPAWCRRINVVGPITRITDDGRVETATGEVLSVDTIIWATGFLYSFPYLDHAVEPFATHPVVPLVGDEHTRVAADAHAASIPHNLDDWFLFYRHDNSLCFLGLPNRIVPFPFTQLQSRIAAHVWLGRIPALPGVRSSLGPDDPARWQLATHDSPKPLVDLTFGAESEHAYHDALLALLPGEQGKQRPPGQEAYIAKGDGRGGGDHAPEGWYQLSQWRRDRRKAGRMLRREQIGY</sequence>
<protein>
    <submittedName>
        <fullName evidence="7">Monooxygenase</fullName>
    </submittedName>
</protein>
<dbReference type="InterPro" id="IPR050346">
    <property type="entry name" value="FMO-like"/>
</dbReference>
<dbReference type="InterPro" id="IPR000960">
    <property type="entry name" value="Flavin_mOase"/>
</dbReference>
<dbReference type="EMBL" id="CP119880">
    <property type="protein sequence ID" value="WFD36041.1"/>
    <property type="molecule type" value="Genomic_DNA"/>
</dbReference>
<dbReference type="Pfam" id="PF00743">
    <property type="entry name" value="FMO-like"/>
    <property type="match status" value="1"/>
</dbReference>
<proteinExistence type="inferred from homology"/>